<gene>
    <name evidence="1" type="primary">SC323g500010.1_BraROA</name>
    <name evidence="1" type="ORF">IGI04_043054</name>
</gene>
<protein>
    <submittedName>
        <fullName evidence="1">Uncharacterized protein</fullName>
    </submittedName>
</protein>
<sequence>MCTSLGQKHPDLDSPVHQTSSLCPDQYTDQSTGRASMLICVLTCIRISPRISPRTVHGKGQHADMCGQHDDMSSVHGSVHGQSTGRASMLICEYTDQSRDQYRTATDVGQHVICFGQHADYEFITRISPRNQSTDQIHGSLHGTVPRDGQLLICVSTGKGQHADLRVTGLTACCYAVQTGSPLSPPLPVPRTVWVVLTGTGTDVLRVADRRPACVT</sequence>
<keyword evidence="2" id="KW-1185">Reference proteome</keyword>
<comment type="caution">
    <text evidence="1">The sequence shown here is derived from an EMBL/GenBank/DDBJ whole genome shotgun (WGS) entry which is preliminary data.</text>
</comment>
<organism evidence="1 2">
    <name type="scientific">Brassica rapa subsp. trilocularis</name>
    <dbReference type="NCBI Taxonomy" id="1813537"/>
    <lineage>
        <taxon>Eukaryota</taxon>
        <taxon>Viridiplantae</taxon>
        <taxon>Streptophyta</taxon>
        <taxon>Embryophyta</taxon>
        <taxon>Tracheophyta</taxon>
        <taxon>Spermatophyta</taxon>
        <taxon>Magnoliopsida</taxon>
        <taxon>eudicotyledons</taxon>
        <taxon>Gunneridae</taxon>
        <taxon>Pentapetalae</taxon>
        <taxon>rosids</taxon>
        <taxon>malvids</taxon>
        <taxon>Brassicales</taxon>
        <taxon>Brassicaceae</taxon>
        <taxon>Brassiceae</taxon>
        <taxon>Brassica</taxon>
    </lineage>
</organism>
<proteinExistence type="predicted"/>
<evidence type="ECO:0000313" key="1">
    <source>
        <dbReference type="EMBL" id="KAG5373628.1"/>
    </source>
</evidence>
<accession>A0ABQ7KGY0</accession>
<dbReference type="Proteomes" id="UP000823674">
    <property type="component" value="Unassembled WGS sequence"/>
</dbReference>
<evidence type="ECO:0000313" key="2">
    <source>
        <dbReference type="Proteomes" id="UP000823674"/>
    </source>
</evidence>
<dbReference type="EMBL" id="JADBGQ010000168">
    <property type="protein sequence ID" value="KAG5373628.1"/>
    <property type="molecule type" value="Genomic_DNA"/>
</dbReference>
<reference evidence="1 2" key="1">
    <citation type="submission" date="2021-03" db="EMBL/GenBank/DDBJ databases">
        <authorList>
            <person name="King G.J."/>
            <person name="Bancroft I."/>
            <person name="Baten A."/>
            <person name="Bloomfield J."/>
            <person name="Borpatragohain P."/>
            <person name="He Z."/>
            <person name="Irish N."/>
            <person name="Irwin J."/>
            <person name="Liu K."/>
            <person name="Mauleon R.P."/>
            <person name="Moore J."/>
            <person name="Morris R."/>
            <person name="Ostergaard L."/>
            <person name="Wang B."/>
            <person name="Wells R."/>
        </authorList>
    </citation>
    <scope>NUCLEOTIDE SEQUENCE [LARGE SCALE GENOMIC DNA]</scope>
    <source>
        <strain evidence="1">R-o-18</strain>
        <tissue evidence="1">Leaf</tissue>
    </source>
</reference>
<name>A0ABQ7KGY0_BRACM</name>